<accession>A0A9P9YIA4</accession>
<dbReference type="EMBL" id="JAMKOV010000012">
    <property type="protein sequence ID" value="KAI8037458.1"/>
    <property type="molecule type" value="Genomic_DNA"/>
</dbReference>
<proteinExistence type="predicted"/>
<name>A0A9P9YIA4_9MUSC</name>
<evidence type="ECO:0000313" key="3">
    <source>
        <dbReference type="Proteomes" id="UP001059596"/>
    </source>
</evidence>
<reference evidence="2" key="1">
    <citation type="journal article" date="2023" name="Genome Biol. Evol.">
        <title>Long-read-based Genome Assembly of Drosophila gunungcola Reveals Fewer Chemosensory Genes in Flower-breeding Species.</title>
        <authorList>
            <person name="Negi A."/>
            <person name="Liao B.Y."/>
            <person name="Yeh S.D."/>
        </authorList>
    </citation>
    <scope>NUCLEOTIDE SEQUENCE</scope>
    <source>
        <strain evidence="2">Sukarami</strain>
    </source>
</reference>
<evidence type="ECO:0000256" key="1">
    <source>
        <dbReference type="SAM" id="MobiDB-lite"/>
    </source>
</evidence>
<evidence type="ECO:0000313" key="2">
    <source>
        <dbReference type="EMBL" id="KAI8037458.1"/>
    </source>
</evidence>
<protein>
    <submittedName>
        <fullName evidence="2">Uncharacterized protein</fullName>
    </submittedName>
</protein>
<feature type="region of interest" description="Disordered" evidence="1">
    <location>
        <begin position="1"/>
        <end position="34"/>
    </location>
</feature>
<organism evidence="2 3">
    <name type="scientific">Drosophila gunungcola</name>
    <name type="common">fruit fly</name>
    <dbReference type="NCBI Taxonomy" id="103775"/>
    <lineage>
        <taxon>Eukaryota</taxon>
        <taxon>Metazoa</taxon>
        <taxon>Ecdysozoa</taxon>
        <taxon>Arthropoda</taxon>
        <taxon>Hexapoda</taxon>
        <taxon>Insecta</taxon>
        <taxon>Pterygota</taxon>
        <taxon>Neoptera</taxon>
        <taxon>Endopterygota</taxon>
        <taxon>Diptera</taxon>
        <taxon>Brachycera</taxon>
        <taxon>Muscomorpha</taxon>
        <taxon>Ephydroidea</taxon>
        <taxon>Drosophilidae</taxon>
        <taxon>Drosophila</taxon>
        <taxon>Sophophora</taxon>
    </lineage>
</organism>
<sequence>MCTAGVAADGGASAATGGADTADGGGATAAPSSTALNPAQVNNIYSSIRTNVVNIHIFGSFRA</sequence>
<gene>
    <name evidence="2" type="ORF">M5D96_009610</name>
</gene>
<dbReference type="AlphaFoldDB" id="A0A9P9YIA4"/>
<comment type="caution">
    <text evidence="2">The sequence shown here is derived from an EMBL/GenBank/DDBJ whole genome shotgun (WGS) entry which is preliminary data.</text>
</comment>
<dbReference type="Proteomes" id="UP001059596">
    <property type="component" value="Unassembled WGS sequence"/>
</dbReference>
<keyword evidence="3" id="KW-1185">Reference proteome</keyword>